<dbReference type="EMBL" id="LIIN01000062">
    <property type="protein sequence ID" value="KZX20947.1"/>
    <property type="molecule type" value="Genomic_DNA"/>
</dbReference>
<dbReference type="AlphaFoldDB" id="A0A162J1T1"/>
<reference evidence="1 2" key="1">
    <citation type="submission" date="2015-08" db="EMBL/GenBank/DDBJ databases">
        <title>Draft Genome Sequence of Rathayibacter sp. Strain VKM Ac-2596 Isolated from Leaf Gall Induced by Plant-Parasitic Nematodes.</title>
        <authorList>
            <person name="Vasilenko O.V."/>
            <person name="Starodumova I.P."/>
            <person name="Tarlachkov S.V."/>
            <person name="Dorofeeva L.V."/>
            <person name="Evtushenko L.I."/>
        </authorList>
    </citation>
    <scope>NUCLEOTIDE SEQUENCE [LARGE SCALE GENOMIC DNA]</scope>
    <source>
        <strain evidence="1 2">VKM Ac-2596</strain>
    </source>
</reference>
<name>A0A162J1T1_9MICO</name>
<evidence type="ECO:0000313" key="2">
    <source>
        <dbReference type="Proteomes" id="UP000076717"/>
    </source>
</evidence>
<comment type="caution">
    <text evidence="1">The sequence shown here is derived from an EMBL/GenBank/DDBJ whole genome shotgun (WGS) entry which is preliminary data.</text>
</comment>
<sequence>MPGADPALVPELLVTDLGRSLAFWCGPGGFRIRYSRPEEASPSSFSAART</sequence>
<dbReference type="Proteomes" id="UP000076717">
    <property type="component" value="Unassembled WGS sequence"/>
</dbReference>
<dbReference type="Gene3D" id="3.10.180.10">
    <property type="entry name" value="2,3-Dihydroxybiphenyl 1,2-Dioxygenase, domain 1"/>
    <property type="match status" value="1"/>
</dbReference>
<dbReference type="InterPro" id="IPR029068">
    <property type="entry name" value="Glyas_Bleomycin-R_OHBP_Dase"/>
</dbReference>
<evidence type="ECO:0000313" key="1">
    <source>
        <dbReference type="EMBL" id="KZX20947.1"/>
    </source>
</evidence>
<organism evidence="1 2">
    <name type="scientific">Rathayibacter tanaceti</name>
    <dbReference type="NCBI Taxonomy" id="1671680"/>
    <lineage>
        <taxon>Bacteria</taxon>
        <taxon>Bacillati</taxon>
        <taxon>Actinomycetota</taxon>
        <taxon>Actinomycetes</taxon>
        <taxon>Micrococcales</taxon>
        <taxon>Microbacteriaceae</taxon>
        <taxon>Rathayibacter</taxon>
    </lineage>
</organism>
<proteinExistence type="predicted"/>
<keyword evidence="2" id="KW-1185">Reference proteome</keyword>
<protein>
    <submittedName>
        <fullName evidence="1">Uncharacterized protein</fullName>
    </submittedName>
</protein>
<gene>
    <name evidence="1" type="ORF">ACH61_01933</name>
</gene>
<accession>A0A162J1T1</accession>